<dbReference type="SUPFAM" id="SSF111369">
    <property type="entry name" value="HlyD-like secretion proteins"/>
    <property type="match status" value="1"/>
</dbReference>
<dbReference type="Gene3D" id="2.40.30.170">
    <property type="match status" value="1"/>
</dbReference>
<accession>A0A222P3X7</accession>
<sequence length="334" mass="38579">MIRERLTAFQYWPHVVTIMIIVVAYAGYRYFAYYFTWSDDAYVSANVVNMASLVDGPISNIYVIENQNVKKGQPLIEIDPRPYKYAMEKALAEWNIAKIDYENDKLAIIIAREKLQQSKSFLALSQDHFRRYQKLLKERALPEIQVVNVEAKIKEQEAMVLAATQQLRIAEQNFDNNAVLAAKAKYDKARYLYEHTTIVAPADGYITNFNLRYGQYIKTGEGLFALVETKRWWVETRYRETVIRLIKPGDKAKIKIDMYPGKVFYGHVKSIGWGINRVQAGAVAPSTLLYMEATEDWIKIAQRFPVRIYIDDVSPEYPLRIGASATTITYPAER</sequence>
<dbReference type="InterPro" id="IPR050393">
    <property type="entry name" value="MFP_Efflux_Pump"/>
</dbReference>
<protein>
    <submittedName>
        <fullName evidence="6">Multidrug resistance protein MdtN</fullName>
    </submittedName>
</protein>
<dbReference type="PANTHER" id="PTHR30367:SF1">
    <property type="entry name" value="MULTIDRUG RESISTANCE PROTEIN MDTN"/>
    <property type="match status" value="1"/>
</dbReference>
<feature type="domain" description="p-hydroxybenzoic acid efflux pump subunit AaeA-like beta-barrel" evidence="5">
    <location>
        <begin position="234"/>
        <end position="327"/>
    </location>
</feature>
<evidence type="ECO:0000313" key="6">
    <source>
        <dbReference type="EMBL" id="ASQ46554.1"/>
    </source>
</evidence>
<dbReference type="RefSeq" id="WP_094091396.1">
    <property type="nucleotide sequence ID" value="NZ_CP016397.1"/>
</dbReference>
<evidence type="ECO:0000256" key="2">
    <source>
        <dbReference type="SAM" id="Coils"/>
    </source>
</evidence>
<dbReference type="Pfam" id="PF25963">
    <property type="entry name" value="Beta-barrel_AAEA"/>
    <property type="match status" value="1"/>
</dbReference>
<evidence type="ECO:0000259" key="5">
    <source>
        <dbReference type="Pfam" id="PF25963"/>
    </source>
</evidence>
<evidence type="ECO:0000259" key="4">
    <source>
        <dbReference type="Pfam" id="PF25917"/>
    </source>
</evidence>
<keyword evidence="3" id="KW-0812">Transmembrane</keyword>
<keyword evidence="3" id="KW-1133">Transmembrane helix</keyword>
<keyword evidence="3" id="KW-0472">Membrane</keyword>
<dbReference type="PANTHER" id="PTHR30367">
    <property type="entry name" value="P-HYDROXYBENZOIC ACID EFFLUX PUMP SUBUNIT AAEA-RELATED"/>
    <property type="match status" value="1"/>
</dbReference>
<keyword evidence="2" id="KW-0175">Coiled coil</keyword>
<organism evidence="6 7">
    <name type="scientific">Legionella clemsonensis</name>
    <dbReference type="NCBI Taxonomy" id="1867846"/>
    <lineage>
        <taxon>Bacteria</taxon>
        <taxon>Pseudomonadati</taxon>
        <taxon>Pseudomonadota</taxon>
        <taxon>Gammaproteobacteria</taxon>
        <taxon>Legionellales</taxon>
        <taxon>Legionellaceae</taxon>
        <taxon>Legionella</taxon>
    </lineage>
</organism>
<dbReference type="EMBL" id="CP016397">
    <property type="protein sequence ID" value="ASQ46554.1"/>
    <property type="molecule type" value="Genomic_DNA"/>
</dbReference>
<evidence type="ECO:0000256" key="1">
    <source>
        <dbReference type="ARBA" id="ARBA00009477"/>
    </source>
</evidence>
<proteinExistence type="inferred from homology"/>
<dbReference type="InterPro" id="IPR058625">
    <property type="entry name" value="MdtA-like_BSH"/>
</dbReference>
<dbReference type="Gene3D" id="2.40.50.100">
    <property type="match status" value="1"/>
</dbReference>
<evidence type="ECO:0000256" key="3">
    <source>
        <dbReference type="SAM" id="Phobius"/>
    </source>
</evidence>
<keyword evidence="7" id="KW-1185">Reference proteome</keyword>
<comment type="similarity">
    <text evidence="1">Belongs to the membrane fusion protein (MFP) (TC 8.A.1) family.</text>
</comment>
<name>A0A222P3X7_9GAMM</name>
<dbReference type="Proteomes" id="UP000201728">
    <property type="component" value="Chromosome"/>
</dbReference>
<evidence type="ECO:0000313" key="7">
    <source>
        <dbReference type="Proteomes" id="UP000201728"/>
    </source>
</evidence>
<dbReference type="InterPro" id="IPR058634">
    <property type="entry name" value="AaeA-lik-b-barrel"/>
</dbReference>
<feature type="coiled-coil region" evidence="2">
    <location>
        <begin position="146"/>
        <end position="173"/>
    </location>
</feature>
<feature type="transmembrane region" description="Helical" evidence="3">
    <location>
        <begin position="12"/>
        <end position="31"/>
    </location>
</feature>
<dbReference type="GO" id="GO:0055085">
    <property type="term" value="P:transmembrane transport"/>
    <property type="evidence" value="ECO:0007669"/>
    <property type="project" value="InterPro"/>
</dbReference>
<reference evidence="7" key="1">
    <citation type="submission" date="2016-07" db="EMBL/GenBank/DDBJ databases">
        <authorList>
            <person name="Florea S."/>
            <person name="Webb J.S."/>
            <person name="Jaromczyk J."/>
            <person name="Schardl C.L."/>
        </authorList>
    </citation>
    <scope>NUCLEOTIDE SEQUENCE [LARGE SCALE GENOMIC DNA]</scope>
    <source>
        <strain evidence="7">CDC-D5610</strain>
    </source>
</reference>
<dbReference type="OrthoDB" id="5645220at2"/>
<dbReference type="Pfam" id="PF25917">
    <property type="entry name" value="BSH_RND"/>
    <property type="match status" value="1"/>
</dbReference>
<dbReference type="AlphaFoldDB" id="A0A222P3X7"/>
<feature type="domain" description="Multidrug resistance protein MdtA-like barrel-sandwich hybrid" evidence="4">
    <location>
        <begin position="46"/>
        <end position="227"/>
    </location>
</feature>
<gene>
    <name evidence="6" type="primary">mdtN</name>
    <name evidence="6" type="ORF">clem_10025</name>
</gene>
<dbReference type="KEGG" id="lcd:clem_10025"/>